<dbReference type="SUPFAM" id="SSF55718">
    <property type="entry name" value="SCP-like"/>
    <property type="match status" value="1"/>
</dbReference>
<dbReference type="InterPro" id="IPR003033">
    <property type="entry name" value="SCP2_sterol-bd_dom"/>
</dbReference>
<accession>A0A810MSD8</accession>
<evidence type="ECO:0000313" key="3">
    <source>
        <dbReference type="Proteomes" id="UP000680866"/>
    </source>
</evidence>
<evidence type="ECO:0000313" key="2">
    <source>
        <dbReference type="EMBL" id="BCJ63961.1"/>
    </source>
</evidence>
<dbReference type="Gene3D" id="3.30.1050.10">
    <property type="entry name" value="SCP2 sterol-binding domain"/>
    <property type="match status" value="1"/>
</dbReference>
<dbReference type="Pfam" id="PF02036">
    <property type="entry name" value="SCP2"/>
    <property type="match status" value="1"/>
</dbReference>
<dbReference type="InterPro" id="IPR036527">
    <property type="entry name" value="SCP2_sterol-bd_dom_sf"/>
</dbReference>
<dbReference type="RefSeq" id="WP_212822023.1">
    <property type="nucleotide sequence ID" value="NZ_AP023359.1"/>
</dbReference>
<dbReference type="EMBL" id="AP023359">
    <property type="protein sequence ID" value="BCJ63961.1"/>
    <property type="molecule type" value="Genomic_DNA"/>
</dbReference>
<evidence type="ECO:0000259" key="1">
    <source>
        <dbReference type="Pfam" id="PF02036"/>
    </source>
</evidence>
<keyword evidence="3" id="KW-1185">Reference proteome</keyword>
<dbReference type="KEGG" id="pry:Prubr_09820"/>
<organism evidence="2 3">
    <name type="scientific">Polymorphospora rubra</name>
    <dbReference type="NCBI Taxonomy" id="338584"/>
    <lineage>
        <taxon>Bacteria</taxon>
        <taxon>Bacillati</taxon>
        <taxon>Actinomycetota</taxon>
        <taxon>Actinomycetes</taxon>
        <taxon>Micromonosporales</taxon>
        <taxon>Micromonosporaceae</taxon>
        <taxon>Polymorphospora</taxon>
    </lineage>
</organism>
<name>A0A810MSD8_9ACTN</name>
<reference evidence="2" key="1">
    <citation type="submission" date="2020-08" db="EMBL/GenBank/DDBJ databases">
        <title>Whole genome shotgun sequence of Polymorphospora rubra NBRC 101157.</title>
        <authorList>
            <person name="Komaki H."/>
            <person name="Tamura T."/>
        </authorList>
    </citation>
    <scope>NUCLEOTIDE SEQUENCE</scope>
    <source>
        <strain evidence="2">NBRC 101157</strain>
    </source>
</reference>
<dbReference type="Proteomes" id="UP000680866">
    <property type="component" value="Chromosome"/>
</dbReference>
<proteinExistence type="predicted"/>
<protein>
    <recommendedName>
        <fullName evidence="1">SCP2 domain-containing protein</fullName>
    </recommendedName>
</protein>
<gene>
    <name evidence="2" type="ORF">Prubr_09820</name>
</gene>
<sequence length="125" mass="13629">MADSIARFFEGLNHRGHEARLEKLNGTVRIELHDNGHSEHWLVTVKLGEITVTREDHVADATIYASPELFGRIVRGEANAISALLRGEMSTAGDLQLVVRLERILPGPANVVGPHRLAHAGRAAS</sequence>
<dbReference type="AlphaFoldDB" id="A0A810MSD8"/>
<feature type="domain" description="SCP2" evidence="1">
    <location>
        <begin position="16"/>
        <end position="105"/>
    </location>
</feature>